<feature type="domain" description="Histidine kinase" evidence="10">
    <location>
        <begin position="248"/>
        <end position="464"/>
    </location>
</feature>
<evidence type="ECO:0000313" key="13">
    <source>
        <dbReference type="Proteomes" id="UP000184232"/>
    </source>
</evidence>
<dbReference type="CDD" id="cd00075">
    <property type="entry name" value="HATPase"/>
    <property type="match status" value="1"/>
</dbReference>
<keyword evidence="8 9" id="KW-0472">Membrane</keyword>
<dbReference type="EMBL" id="FQZH01000002">
    <property type="protein sequence ID" value="SHJ23429.1"/>
    <property type="molecule type" value="Genomic_DNA"/>
</dbReference>
<dbReference type="STRING" id="683124.SAMN05444337_1591"/>
<feature type="transmembrane region" description="Helical" evidence="9">
    <location>
        <begin position="13"/>
        <end position="33"/>
    </location>
</feature>
<feature type="transmembrane region" description="Helical" evidence="9">
    <location>
        <begin position="166"/>
        <end position="186"/>
    </location>
</feature>
<dbReference type="InterPro" id="IPR003660">
    <property type="entry name" value="HAMP_dom"/>
</dbReference>
<dbReference type="PROSITE" id="PS50885">
    <property type="entry name" value="HAMP"/>
    <property type="match status" value="1"/>
</dbReference>
<protein>
    <recommendedName>
        <fullName evidence="3">histidine kinase</fullName>
        <ecNumber evidence="3">2.7.13.3</ecNumber>
    </recommendedName>
</protein>
<evidence type="ECO:0000256" key="4">
    <source>
        <dbReference type="ARBA" id="ARBA00022553"/>
    </source>
</evidence>
<dbReference type="SMART" id="SM00387">
    <property type="entry name" value="HATPase_c"/>
    <property type="match status" value="1"/>
</dbReference>
<dbReference type="Gene3D" id="3.30.565.10">
    <property type="entry name" value="Histidine kinase-like ATPase, C-terminal domain"/>
    <property type="match status" value="1"/>
</dbReference>
<evidence type="ECO:0000256" key="9">
    <source>
        <dbReference type="SAM" id="Phobius"/>
    </source>
</evidence>
<keyword evidence="4" id="KW-0597">Phosphoprotein</keyword>
<sequence length="466" mass="53319">MIKFFPSSFKNRIAFNYIVSGSILIALVFLFIYKIVEYSVNQHVNEEVEEELYKHLDDVTIDSNDTYLIHVDQWRAREHNSISVNPVFVEFYDDHKLLIDRSPNLKNAELKLFDDSYNDKFLNSKLNGIPIRQIQTPILFEGKTVGYVVVAMSLEDFEIVSILKNILVISFPIIVILLFLFARFFAGKSIKPVSTIIETSSQITKDNLQTRIPLPVNKDELYILSENINNLLDRIENAVLREKQFTSDASHELRTPLAVIKGTLEVLIRKPRTSEQYNEKINYCIKEVDRINNLVDQLLLLARFENQKHNIKSEEVYLDALVLDTVSLFSNQLKEKDITIKTNLQQDCILKSDSYLLSIVFNNLISNSIKYSNNGGKIDLNLKAEANQFLFVINDNGVGISKEDLDKIFISFYRSNPASHPEIKGTGIGLSIVKRLCDLLKIEITIKSTLEKGTAVTLTFNKSNPK</sequence>
<evidence type="ECO:0000256" key="2">
    <source>
        <dbReference type="ARBA" id="ARBA00004370"/>
    </source>
</evidence>
<keyword evidence="9" id="KW-1133">Transmembrane helix</keyword>
<dbReference type="InterPro" id="IPR036890">
    <property type="entry name" value="HATPase_C_sf"/>
</dbReference>
<dbReference type="SMART" id="SM00304">
    <property type="entry name" value="HAMP"/>
    <property type="match status" value="1"/>
</dbReference>
<dbReference type="FunFam" id="3.30.565.10:FF:000006">
    <property type="entry name" value="Sensor histidine kinase WalK"/>
    <property type="match status" value="1"/>
</dbReference>
<evidence type="ECO:0000313" key="12">
    <source>
        <dbReference type="EMBL" id="SHJ23429.1"/>
    </source>
</evidence>
<dbReference type="PANTHER" id="PTHR45453:SF1">
    <property type="entry name" value="PHOSPHATE REGULON SENSOR PROTEIN PHOR"/>
    <property type="match status" value="1"/>
</dbReference>
<name>A0A1M6HMQ4_9FLAO</name>
<dbReference type="GO" id="GO:0005886">
    <property type="term" value="C:plasma membrane"/>
    <property type="evidence" value="ECO:0007669"/>
    <property type="project" value="TreeGrafter"/>
</dbReference>
<dbReference type="InterPro" id="IPR003661">
    <property type="entry name" value="HisK_dim/P_dom"/>
</dbReference>
<evidence type="ECO:0000259" key="11">
    <source>
        <dbReference type="PROSITE" id="PS50885"/>
    </source>
</evidence>
<comment type="subcellular location">
    <subcellularLocation>
        <location evidence="2">Membrane</location>
    </subcellularLocation>
</comment>
<dbReference type="FunFam" id="1.10.287.130:FF:000001">
    <property type="entry name" value="Two-component sensor histidine kinase"/>
    <property type="match status" value="1"/>
</dbReference>
<dbReference type="GO" id="GO:0004721">
    <property type="term" value="F:phosphoprotein phosphatase activity"/>
    <property type="evidence" value="ECO:0007669"/>
    <property type="project" value="TreeGrafter"/>
</dbReference>
<comment type="catalytic activity">
    <reaction evidence="1">
        <text>ATP + protein L-histidine = ADP + protein N-phospho-L-histidine.</text>
        <dbReference type="EC" id="2.7.13.3"/>
    </reaction>
</comment>
<keyword evidence="6 12" id="KW-0418">Kinase</keyword>
<dbReference type="CDD" id="cd00082">
    <property type="entry name" value="HisKA"/>
    <property type="match status" value="1"/>
</dbReference>
<dbReference type="SMART" id="SM00388">
    <property type="entry name" value="HisKA"/>
    <property type="match status" value="1"/>
</dbReference>
<keyword evidence="13" id="KW-1185">Reference proteome</keyword>
<dbReference type="OrthoDB" id="594725at2"/>
<accession>A0A1M6HMQ4</accession>
<dbReference type="SUPFAM" id="SSF55874">
    <property type="entry name" value="ATPase domain of HSP90 chaperone/DNA topoisomerase II/histidine kinase"/>
    <property type="match status" value="1"/>
</dbReference>
<evidence type="ECO:0000256" key="6">
    <source>
        <dbReference type="ARBA" id="ARBA00022777"/>
    </source>
</evidence>
<dbReference type="Pfam" id="PF00512">
    <property type="entry name" value="HisKA"/>
    <property type="match status" value="1"/>
</dbReference>
<gene>
    <name evidence="12" type="ORF">SAMN05444337_1591</name>
</gene>
<dbReference type="InterPro" id="IPR005467">
    <property type="entry name" value="His_kinase_dom"/>
</dbReference>
<proteinExistence type="predicted"/>
<dbReference type="PROSITE" id="PS50109">
    <property type="entry name" value="HIS_KIN"/>
    <property type="match status" value="1"/>
</dbReference>
<dbReference type="InterPro" id="IPR003594">
    <property type="entry name" value="HATPase_dom"/>
</dbReference>
<dbReference type="CDD" id="cd06225">
    <property type="entry name" value="HAMP"/>
    <property type="match status" value="1"/>
</dbReference>
<dbReference type="SUPFAM" id="SSF47384">
    <property type="entry name" value="Homodimeric domain of signal transducing histidine kinase"/>
    <property type="match status" value="1"/>
</dbReference>
<dbReference type="Proteomes" id="UP000184232">
    <property type="component" value="Unassembled WGS sequence"/>
</dbReference>
<keyword evidence="5" id="KW-0808">Transferase</keyword>
<dbReference type="InterPro" id="IPR036097">
    <property type="entry name" value="HisK_dim/P_sf"/>
</dbReference>
<evidence type="ECO:0000259" key="10">
    <source>
        <dbReference type="PROSITE" id="PS50109"/>
    </source>
</evidence>
<keyword evidence="9" id="KW-0812">Transmembrane</keyword>
<dbReference type="RefSeq" id="WP_072783746.1">
    <property type="nucleotide sequence ID" value="NZ_CP045292.1"/>
</dbReference>
<evidence type="ECO:0000256" key="3">
    <source>
        <dbReference type="ARBA" id="ARBA00012438"/>
    </source>
</evidence>
<dbReference type="PANTHER" id="PTHR45453">
    <property type="entry name" value="PHOSPHATE REGULON SENSOR PROTEIN PHOR"/>
    <property type="match status" value="1"/>
</dbReference>
<dbReference type="Pfam" id="PF02518">
    <property type="entry name" value="HATPase_c"/>
    <property type="match status" value="1"/>
</dbReference>
<evidence type="ECO:0000256" key="1">
    <source>
        <dbReference type="ARBA" id="ARBA00000085"/>
    </source>
</evidence>
<dbReference type="EC" id="2.7.13.3" evidence="3"/>
<dbReference type="GO" id="GO:0000155">
    <property type="term" value="F:phosphorelay sensor kinase activity"/>
    <property type="evidence" value="ECO:0007669"/>
    <property type="project" value="InterPro"/>
</dbReference>
<dbReference type="GO" id="GO:0016036">
    <property type="term" value="P:cellular response to phosphate starvation"/>
    <property type="evidence" value="ECO:0007669"/>
    <property type="project" value="TreeGrafter"/>
</dbReference>
<dbReference type="SUPFAM" id="SSF158472">
    <property type="entry name" value="HAMP domain-like"/>
    <property type="match status" value="1"/>
</dbReference>
<dbReference type="PRINTS" id="PR00344">
    <property type="entry name" value="BCTRLSENSOR"/>
</dbReference>
<keyword evidence="7" id="KW-0902">Two-component regulatory system</keyword>
<dbReference type="InterPro" id="IPR050351">
    <property type="entry name" value="BphY/WalK/GraS-like"/>
</dbReference>
<dbReference type="Pfam" id="PF00672">
    <property type="entry name" value="HAMP"/>
    <property type="match status" value="1"/>
</dbReference>
<evidence type="ECO:0000256" key="7">
    <source>
        <dbReference type="ARBA" id="ARBA00023012"/>
    </source>
</evidence>
<feature type="domain" description="HAMP" evidence="11">
    <location>
        <begin position="187"/>
        <end position="240"/>
    </location>
</feature>
<dbReference type="InterPro" id="IPR004358">
    <property type="entry name" value="Sig_transdc_His_kin-like_C"/>
</dbReference>
<reference evidence="13" key="1">
    <citation type="submission" date="2016-11" db="EMBL/GenBank/DDBJ databases">
        <authorList>
            <person name="Varghese N."/>
            <person name="Submissions S."/>
        </authorList>
    </citation>
    <scope>NUCLEOTIDE SEQUENCE [LARGE SCALE GENOMIC DNA]</scope>
    <source>
        <strain evidence="13">DSM 22807</strain>
    </source>
</reference>
<dbReference type="Gene3D" id="1.10.287.130">
    <property type="match status" value="1"/>
</dbReference>
<evidence type="ECO:0000256" key="8">
    <source>
        <dbReference type="ARBA" id="ARBA00023136"/>
    </source>
</evidence>
<dbReference type="Gene3D" id="6.10.340.10">
    <property type="match status" value="1"/>
</dbReference>
<evidence type="ECO:0000256" key="5">
    <source>
        <dbReference type="ARBA" id="ARBA00022679"/>
    </source>
</evidence>
<organism evidence="12 13">
    <name type="scientific">Flavobacterium haoranii</name>
    <dbReference type="NCBI Taxonomy" id="683124"/>
    <lineage>
        <taxon>Bacteria</taxon>
        <taxon>Pseudomonadati</taxon>
        <taxon>Bacteroidota</taxon>
        <taxon>Flavobacteriia</taxon>
        <taxon>Flavobacteriales</taxon>
        <taxon>Flavobacteriaceae</taxon>
        <taxon>Flavobacterium</taxon>
    </lineage>
</organism>
<dbReference type="AlphaFoldDB" id="A0A1M6HMQ4"/>